<organism evidence="1">
    <name type="scientific">Culex pipiens</name>
    <name type="common">House mosquito</name>
    <dbReference type="NCBI Taxonomy" id="7175"/>
    <lineage>
        <taxon>Eukaryota</taxon>
        <taxon>Metazoa</taxon>
        <taxon>Ecdysozoa</taxon>
        <taxon>Arthropoda</taxon>
        <taxon>Hexapoda</taxon>
        <taxon>Insecta</taxon>
        <taxon>Pterygota</taxon>
        <taxon>Neoptera</taxon>
        <taxon>Endopterygota</taxon>
        <taxon>Diptera</taxon>
        <taxon>Nematocera</taxon>
        <taxon>Culicoidea</taxon>
        <taxon>Culicidae</taxon>
        <taxon>Culicinae</taxon>
        <taxon>Culicini</taxon>
        <taxon>Culex</taxon>
        <taxon>Culex</taxon>
    </lineage>
</organism>
<reference evidence="1" key="1">
    <citation type="submission" date="2021-05" db="EMBL/GenBank/DDBJ databases">
        <authorList>
            <person name="Alioto T."/>
            <person name="Alioto T."/>
            <person name="Gomez Garrido J."/>
        </authorList>
    </citation>
    <scope>NUCLEOTIDE SEQUENCE</scope>
</reference>
<evidence type="ECO:0000313" key="1">
    <source>
        <dbReference type="EMBL" id="CAG6475990.1"/>
    </source>
</evidence>
<dbReference type="AlphaFoldDB" id="A0A8D8BM32"/>
<name>A0A8D8BM32_CULPI</name>
<proteinExistence type="predicted"/>
<sequence length="121" mass="14178">MDIENINFLIFKSHQRASLYFRPFRCDTAHPPLCFVRSFRFISPPTVATLLWVGVSINRRSVRIHHCRALRTHAWMTNCGNSPPFSPLCFCCWFESTSLTNHVFSVAEFHFLKRISRIMTV</sequence>
<accession>A0A8D8BM32</accession>
<dbReference type="EMBL" id="HBUE01077758">
    <property type="protein sequence ID" value="CAG6475990.1"/>
    <property type="molecule type" value="Transcribed_RNA"/>
</dbReference>
<protein>
    <submittedName>
        <fullName evidence="1">(northern house mosquito) hypothetical protein</fullName>
    </submittedName>
</protein>